<accession>A0ABS2PGZ6</accession>
<proteinExistence type="predicted"/>
<dbReference type="EMBL" id="JAFBEC010000016">
    <property type="protein sequence ID" value="MBM7634715.1"/>
    <property type="molecule type" value="Genomic_DNA"/>
</dbReference>
<organism evidence="2 3">
    <name type="scientific">Geomicrobium sediminis</name>
    <dbReference type="NCBI Taxonomy" id="1347788"/>
    <lineage>
        <taxon>Bacteria</taxon>
        <taxon>Bacillati</taxon>
        <taxon>Bacillota</taxon>
        <taxon>Bacilli</taxon>
        <taxon>Bacillales</taxon>
        <taxon>Geomicrobium</taxon>
    </lineage>
</organism>
<dbReference type="SUPFAM" id="SSF53187">
    <property type="entry name" value="Zn-dependent exopeptidases"/>
    <property type="match status" value="1"/>
</dbReference>
<keyword evidence="2" id="KW-0378">Hydrolase</keyword>
<name>A0ABS2PGZ6_9BACL</name>
<comment type="caution">
    <text evidence="2">The sequence shown here is derived from an EMBL/GenBank/DDBJ whole genome shotgun (WGS) entry which is preliminary data.</text>
</comment>
<dbReference type="SUPFAM" id="SSF55031">
    <property type="entry name" value="Bacterial exopeptidase dimerisation domain"/>
    <property type="match status" value="1"/>
</dbReference>
<dbReference type="InterPro" id="IPR002933">
    <property type="entry name" value="Peptidase_M20"/>
</dbReference>
<evidence type="ECO:0000313" key="3">
    <source>
        <dbReference type="Proteomes" id="UP000741863"/>
    </source>
</evidence>
<dbReference type="Gene3D" id="3.30.70.360">
    <property type="match status" value="1"/>
</dbReference>
<sequence length="387" mass="42452">MTTLQDVFPKIVEWRRHLHMHPELSFEEVATPEYIAEKLEALGLEVTTHVGGRGVVAKLQGKHNGPTIAFRADFDALPIEEENDTEYVSKNPGVMHACGHDGHTAALLGAATILTESKDQLSGTIVFIFQHAEELPPGGAKEMIADGCLDDVDYIFGAHVQSGLELGKVNVRQGPSMAAVDRFKIRIQGKGGHGAMPHTTVDSIVAGSKLVLDLQQIVARRVDPMDNAVVTVGVFEAGKAFNVIADSSTIQGTVRTFKPETRKQIEEDIRGIARGLEASNHVTCDIDYLNGYPALVNHAEETALVGSLIQETFGEDAWIQGEPVLGGEDFAYYLEEKPGCFFHVGSQTEEEWTSFPHHHPRFDFDERALLNIGELFLKIAHHYLVAK</sequence>
<dbReference type="EC" id="3.5.1.-" evidence="2"/>
<reference evidence="2 3" key="1">
    <citation type="submission" date="2021-01" db="EMBL/GenBank/DDBJ databases">
        <title>Genomic Encyclopedia of Type Strains, Phase IV (KMG-IV): sequencing the most valuable type-strain genomes for metagenomic binning, comparative biology and taxonomic classification.</title>
        <authorList>
            <person name="Goeker M."/>
        </authorList>
    </citation>
    <scope>NUCLEOTIDE SEQUENCE [LARGE SCALE GENOMIC DNA]</scope>
    <source>
        <strain evidence="2 3">DSM 25540</strain>
    </source>
</reference>
<dbReference type="InterPro" id="IPR017439">
    <property type="entry name" value="Amidohydrolase"/>
</dbReference>
<dbReference type="InterPro" id="IPR036264">
    <property type="entry name" value="Bact_exopeptidase_dim_dom"/>
</dbReference>
<dbReference type="GO" id="GO:0016787">
    <property type="term" value="F:hydrolase activity"/>
    <property type="evidence" value="ECO:0007669"/>
    <property type="project" value="UniProtKB-KW"/>
</dbReference>
<dbReference type="PANTHER" id="PTHR11014:SF63">
    <property type="entry name" value="METALLOPEPTIDASE, PUTATIVE (AFU_ORTHOLOGUE AFUA_6G09600)-RELATED"/>
    <property type="match status" value="1"/>
</dbReference>
<dbReference type="PANTHER" id="PTHR11014">
    <property type="entry name" value="PEPTIDASE M20 FAMILY MEMBER"/>
    <property type="match status" value="1"/>
</dbReference>
<keyword evidence="3" id="KW-1185">Reference proteome</keyword>
<dbReference type="InterPro" id="IPR011650">
    <property type="entry name" value="Peptidase_M20_dimer"/>
</dbReference>
<dbReference type="Gene3D" id="3.40.630.10">
    <property type="entry name" value="Zn peptidases"/>
    <property type="match status" value="1"/>
</dbReference>
<dbReference type="RefSeq" id="WP_204699492.1">
    <property type="nucleotide sequence ID" value="NZ_JAFBEC010000016.1"/>
</dbReference>
<dbReference type="Pfam" id="PF01546">
    <property type="entry name" value="Peptidase_M20"/>
    <property type="match status" value="1"/>
</dbReference>
<evidence type="ECO:0000259" key="1">
    <source>
        <dbReference type="Pfam" id="PF07687"/>
    </source>
</evidence>
<dbReference type="Proteomes" id="UP000741863">
    <property type="component" value="Unassembled WGS sequence"/>
</dbReference>
<dbReference type="Pfam" id="PF07687">
    <property type="entry name" value="M20_dimer"/>
    <property type="match status" value="1"/>
</dbReference>
<dbReference type="PIRSF" id="PIRSF005962">
    <property type="entry name" value="Pept_M20D_amidohydro"/>
    <property type="match status" value="1"/>
</dbReference>
<evidence type="ECO:0000313" key="2">
    <source>
        <dbReference type="EMBL" id="MBM7634715.1"/>
    </source>
</evidence>
<gene>
    <name evidence="2" type="ORF">JOD17_003841</name>
</gene>
<dbReference type="NCBIfam" id="TIGR01891">
    <property type="entry name" value="amidohydrolases"/>
    <property type="match status" value="1"/>
</dbReference>
<protein>
    <submittedName>
        <fullName evidence="2">Amidohydrolase</fullName>
        <ecNumber evidence="2">3.5.1.-</ecNumber>
    </submittedName>
</protein>
<feature type="domain" description="Peptidase M20 dimerisation" evidence="1">
    <location>
        <begin position="182"/>
        <end position="274"/>
    </location>
</feature>